<dbReference type="Pfam" id="PF16525">
    <property type="entry name" value="MHB"/>
    <property type="match status" value="1"/>
</dbReference>
<reference evidence="3" key="1">
    <citation type="submission" date="2021-07" db="EMBL/GenBank/DDBJ databases">
        <title>Candidatus Kaistella beijingensis sp. nov. isolated from a municipal wastewater treatment plant is involved in sludge foaming.</title>
        <authorList>
            <person name="Song Y."/>
            <person name="Liu S.-J."/>
        </authorList>
    </citation>
    <scope>NUCLEOTIDE SEQUENCE</scope>
    <source>
        <strain evidence="3">DSM 43998</strain>
    </source>
</reference>
<dbReference type="InterPro" id="IPR038378">
    <property type="entry name" value="MHB_sf"/>
</dbReference>
<evidence type="ECO:0000256" key="1">
    <source>
        <dbReference type="SAM" id="SignalP"/>
    </source>
</evidence>
<organism evidence="3 4">
    <name type="scientific">Skermania pinensis</name>
    <dbReference type="NCBI Taxonomy" id="39122"/>
    <lineage>
        <taxon>Bacteria</taxon>
        <taxon>Bacillati</taxon>
        <taxon>Actinomycetota</taxon>
        <taxon>Actinomycetes</taxon>
        <taxon>Mycobacteriales</taxon>
        <taxon>Gordoniaceae</taxon>
        <taxon>Skermania</taxon>
    </lineage>
</organism>
<evidence type="ECO:0000313" key="4">
    <source>
        <dbReference type="Proteomes" id="UP000887023"/>
    </source>
</evidence>
<feature type="chain" id="PRO_5045187541" evidence="1">
    <location>
        <begin position="30"/>
        <end position="114"/>
    </location>
</feature>
<feature type="signal peptide" evidence="1">
    <location>
        <begin position="1"/>
        <end position="29"/>
    </location>
</feature>
<dbReference type="Proteomes" id="UP000887023">
    <property type="component" value="Chromosome"/>
</dbReference>
<gene>
    <name evidence="3" type="ORF">KV203_19055</name>
</gene>
<dbReference type="EMBL" id="CP079105">
    <property type="protein sequence ID" value="QXQ13841.1"/>
    <property type="molecule type" value="Genomic_DNA"/>
</dbReference>
<dbReference type="RefSeq" id="WP_066473475.1">
    <property type="nucleotide sequence ID" value="NZ_CBCRUZ010000006.1"/>
</dbReference>
<sequence length="114" mass="12304">MKRPVTVTRIALPAIAAAAALAAILPATAAADPIQCGPAARAQAMADSAPKTAAFLSNHPDFAAELQKVRALPKEQRRAEWAAFRDAHQQEWPDWQAARRAVQDYRAACHPGQR</sequence>
<evidence type="ECO:0000313" key="3">
    <source>
        <dbReference type="EMBL" id="QXQ13841.1"/>
    </source>
</evidence>
<protein>
    <submittedName>
        <fullName evidence="3">Hemophore-related protein</fullName>
    </submittedName>
</protein>
<feature type="domain" description="Haemophore haem-binding" evidence="2">
    <location>
        <begin position="35"/>
        <end position="110"/>
    </location>
</feature>
<accession>A0ABX8S8Q7</accession>
<name>A0ABX8S8Q7_9ACTN</name>
<keyword evidence="1" id="KW-0732">Signal</keyword>
<proteinExistence type="predicted"/>
<dbReference type="NCBIfam" id="TIGR04529">
    <property type="entry name" value="MTB_hemophore"/>
    <property type="match status" value="1"/>
</dbReference>
<dbReference type="InterPro" id="IPR032407">
    <property type="entry name" value="MHB"/>
</dbReference>
<keyword evidence="4" id="KW-1185">Reference proteome</keyword>
<evidence type="ECO:0000259" key="2">
    <source>
        <dbReference type="Pfam" id="PF16525"/>
    </source>
</evidence>
<dbReference type="Gene3D" id="1.20.20.20">
    <property type="entry name" value="Haemophore, haem-binding domain"/>
    <property type="match status" value="1"/>
</dbReference>